<dbReference type="Pfam" id="PF00501">
    <property type="entry name" value="AMP-binding"/>
    <property type="match status" value="1"/>
</dbReference>
<evidence type="ECO:0000313" key="6">
    <source>
        <dbReference type="EMBL" id="MFC0047350.1"/>
    </source>
</evidence>
<dbReference type="Gene3D" id="3.30.300.30">
    <property type="match status" value="1"/>
</dbReference>
<feature type="compositionally biased region" description="Polar residues" evidence="2">
    <location>
        <begin position="19"/>
        <end position="33"/>
    </location>
</feature>
<keyword evidence="7" id="KW-1185">Reference proteome</keyword>
<evidence type="ECO:0000259" key="4">
    <source>
        <dbReference type="Pfam" id="PF13193"/>
    </source>
</evidence>
<comment type="similarity">
    <text evidence="1">Belongs to the ATP-dependent AMP-binding enzyme family.</text>
</comment>
<protein>
    <submittedName>
        <fullName evidence="6">Propionyl-CoA synthetase</fullName>
    </submittedName>
</protein>
<evidence type="ECO:0000256" key="2">
    <source>
        <dbReference type="SAM" id="MobiDB-lite"/>
    </source>
</evidence>
<evidence type="ECO:0000259" key="5">
    <source>
        <dbReference type="Pfam" id="PF16177"/>
    </source>
</evidence>
<dbReference type="PANTHER" id="PTHR43347">
    <property type="entry name" value="ACYL-COA SYNTHETASE"/>
    <property type="match status" value="1"/>
</dbReference>
<dbReference type="NCBIfam" id="NF001208">
    <property type="entry name" value="PRK00174.1"/>
    <property type="match status" value="1"/>
</dbReference>
<dbReference type="InterPro" id="IPR032387">
    <property type="entry name" value="ACAS_N"/>
</dbReference>
<feature type="domain" description="AMP-dependent synthetase/ligase" evidence="3">
    <location>
        <begin position="89"/>
        <end position="471"/>
    </location>
</feature>
<dbReference type="Pfam" id="PF13193">
    <property type="entry name" value="AMP-binding_C"/>
    <property type="match status" value="1"/>
</dbReference>
<feature type="domain" description="Acetyl-coenzyme A synthetase N-terminal" evidence="5">
    <location>
        <begin position="31"/>
        <end position="84"/>
    </location>
</feature>
<feature type="region of interest" description="Disordered" evidence="2">
    <location>
        <begin position="1"/>
        <end position="33"/>
    </location>
</feature>
<dbReference type="Pfam" id="PF16177">
    <property type="entry name" value="ACAS_N"/>
    <property type="match status" value="1"/>
</dbReference>
<proteinExistence type="inferred from homology"/>
<evidence type="ECO:0000256" key="1">
    <source>
        <dbReference type="ARBA" id="ARBA00006432"/>
    </source>
</evidence>
<sequence>MTSSNQHFHQQHTEHSTEHNTQQSNQPLSTYQQLHSHAASAPELFWQQQAALLDWFEAPTQILTQQDGDHYQWFADGVLNTCYLALDSQVKQGRGDQTALIYDSPVTGSKRNYSYLQLLDEVALFAGVLQQQGVGKGDRVVIYLPMIPQAVIAMLAVARLGAVHSVVFGGFSAHELALRIDDATPKVIVSASCGIEINRLIAYKPLLDEALELAQHQVSHCIIFQREQLVAELQPGRDLDWNQAMTSASPAACVPVKATDPLYILYTSGTTGKPKGVVRDNGGHAVALSYSMRTIYDCGPGDVFFAASDVGWVVGHSYIVYAPLIAGCTSILYEGKPVFTPDAGAFWRLCAEYKVKVLFAAPTAFRAVRKEDPEAALQTYDLSALKYIFMAGERLDPATYYWVTDKIGKPVIDHWWQTETGWAISANLAGVALLPAKAGSATVPVPGYQVEILSDDGSRLGPKEQGYIAIQLPLPPGCLSTIWGNDDRFVDGYLRTFPGYYASGDGGYLDEDGYLFVMGRTDDVINVAGHRLSTGEMEQIVASHPAVAECCVIGIHEAIKGQQPLAMVLLKNGSVIEESVLEAELAAMVRKEIGALACFKKAIIVKRLPKTRSGKILRKLLRQIAAGSEYSIPSTIDDPACLAEIQHIMAEKQLVGQL</sequence>
<dbReference type="Proteomes" id="UP001589813">
    <property type="component" value="Unassembled WGS sequence"/>
</dbReference>
<feature type="domain" description="AMP-binding enzyme C-terminal" evidence="4">
    <location>
        <begin position="536"/>
        <end position="615"/>
    </location>
</feature>
<dbReference type="InterPro" id="IPR045851">
    <property type="entry name" value="AMP-bd_C_sf"/>
</dbReference>
<name>A0ABV6BCW4_9GAMM</name>
<comment type="caution">
    <text evidence="6">The sequence shown here is derived from an EMBL/GenBank/DDBJ whole genome shotgun (WGS) entry which is preliminary data.</text>
</comment>
<organism evidence="6 7">
    <name type="scientific">Rheinheimera tilapiae</name>
    <dbReference type="NCBI Taxonomy" id="875043"/>
    <lineage>
        <taxon>Bacteria</taxon>
        <taxon>Pseudomonadati</taxon>
        <taxon>Pseudomonadota</taxon>
        <taxon>Gammaproteobacteria</taxon>
        <taxon>Chromatiales</taxon>
        <taxon>Chromatiaceae</taxon>
        <taxon>Rheinheimera</taxon>
    </lineage>
</organism>
<dbReference type="Gene3D" id="3.40.50.12780">
    <property type="entry name" value="N-terminal domain of ligase-like"/>
    <property type="match status" value="1"/>
</dbReference>
<evidence type="ECO:0000313" key="7">
    <source>
        <dbReference type="Proteomes" id="UP001589813"/>
    </source>
</evidence>
<dbReference type="EMBL" id="JBHLXP010000001">
    <property type="protein sequence ID" value="MFC0047350.1"/>
    <property type="molecule type" value="Genomic_DNA"/>
</dbReference>
<dbReference type="InterPro" id="IPR000873">
    <property type="entry name" value="AMP-dep_synth/lig_dom"/>
</dbReference>
<dbReference type="InterPro" id="IPR042099">
    <property type="entry name" value="ANL_N_sf"/>
</dbReference>
<dbReference type="RefSeq" id="WP_377240559.1">
    <property type="nucleotide sequence ID" value="NZ_JBHLXP010000001.1"/>
</dbReference>
<dbReference type="InterPro" id="IPR020845">
    <property type="entry name" value="AMP-binding_CS"/>
</dbReference>
<evidence type="ECO:0000259" key="3">
    <source>
        <dbReference type="Pfam" id="PF00501"/>
    </source>
</evidence>
<reference evidence="6 7" key="1">
    <citation type="submission" date="2024-09" db="EMBL/GenBank/DDBJ databases">
        <authorList>
            <person name="Sun Q."/>
            <person name="Mori K."/>
        </authorList>
    </citation>
    <scope>NUCLEOTIDE SEQUENCE [LARGE SCALE GENOMIC DNA]</scope>
    <source>
        <strain evidence="6 7">KCTC 23315</strain>
    </source>
</reference>
<dbReference type="SUPFAM" id="SSF56801">
    <property type="entry name" value="Acetyl-CoA synthetase-like"/>
    <property type="match status" value="1"/>
</dbReference>
<dbReference type="InterPro" id="IPR025110">
    <property type="entry name" value="AMP-bd_C"/>
</dbReference>
<dbReference type="PROSITE" id="PS00455">
    <property type="entry name" value="AMP_BINDING"/>
    <property type="match status" value="1"/>
</dbReference>
<accession>A0ABV6BCW4</accession>
<gene>
    <name evidence="6" type="ORF">ACFFJP_03475</name>
</gene>
<dbReference type="PANTHER" id="PTHR43347:SF3">
    <property type="entry name" value="ACYL-COA SYNTHETASE SHORT-CHAIN FAMILY MEMBER 3, MITOCHONDRIAL"/>
    <property type="match status" value="1"/>
</dbReference>
<dbReference type="CDD" id="cd05967">
    <property type="entry name" value="PrpE"/>
    <property type="match status" value="1"/>
</dbReference>